<dbReference type="OrthoDB" id="9784484at2"/>
<dbReference type="Pfam" id="PF25917">
    <property type="entry name" value="BSH_RND"/>
    <property type="match status" value="1"/>
</dbReference>
<keyword evidence="4 5" id="KW-0175">Coiled coil</keyword>
<dbReference type="SUPFAM" id="SSF111369">
    <property type="entry name" value="HlyD-like secretion proteins"/>
    <property type="match status" value="1"/>
</dbReference>
<dbReference type="Pfam" id="PF25967">
    <property type="entry name" value="RND-MFP_C"/>
    <property type="match status" value="1"/>
</dbReference>
<dbReference type="GO" id="GO:0015562">
    <property type="term" value="F:efflux transmembrane transporter activity"/>
    <property type="evidence" value="ECO:0007669"/>
    <property type="project" value="TreeGrafter"/>
</dbReference>
<dbReference type="InterPro" id="IPR058627">
    <property type="entry name" value="MdtA-like_C"/>
</dbReference>
<dbReference type="Gene3D" id="2.40.420.20">
    <property type="match status" value="1"/>
</dbReference>
<sequence length="393" mass="42380">MKKIRAPARRRARILIGVALAVALLIALSRCAFSKKAPEYLSAPAARADIENTVQAVGALRAFTQVDVGARVTGQVQTLHVQLGDAVKKGQRLAEIDPALQKNALQQAQLNAENSAANQRAAQAQLQQAELNMRRQRQMLAADAASRQDAQNAEAALAVRRAELAAQGAQLKRARVEVEKARADLDYTQITAPIDGEVVSIVTREGQTVVAQQQAPVIMKLADLNTMTVEAQIPEADVVRVHPGQEVYFTILGAPDQRYYSTLRAVEPAPPASEGQAQQAVFYHALFEVPNPQRVLRVGMTAQVSIVLDKAQAALTIPVSALGELEKDGRAQVRVLGADGAVQTRAVRTGINNHVQVQILSGLKEGERVILGESSKVEGKNAPRRGPVRVFRQ</sequence>
<dbReference type="EMBL" id="CAFB01000035">
    <property type="protein sequence ID" value="CCD28845.1"/>
    <property type="molecule type" value="Genomic_DNA"/>
</dbReference>
<dbReference type="InterPro" id="IPR058625">
    <property type="entry name" value="MdtA-like_BSH"/>
</dbReference>
<evidence type="ECO:0000256" key="2">
    <source>
        <dbReference type="ARBA" id="ARBA00009477"/>
    </source>
</evidence>
<dbReference type="PANTHER" id="PTHR30469">
    <property type="entry name" value="MULTIDRUG RESISTANCE PROTEIN MDTA"/>
    <property type="match status" value="1"/>
</dbReference>
<dbReference type="GO" id="GO:0030313">
    <property type="term" value="C:cell envelope"/>
    <property type="evidence" value="ECO:0007669"/>
    <property type="project" value="UniProtKB-SubCell"/>
</dbReference>
<evidence type="ECO:0000313" key="9">
    <source>
        <dbReference type="EMBL" id="CCD28845.1"/>
    </source>
</evidence>
<gene>
    <name evidence="9" type="primary">macA</name>
    <name evidence="9" type="ORF">CAGGBEG34_190010</name>
</gene>
<dbReference type="Gene3D" id="2.40.50.100">
    <property type="match status" value="1"/>
</dbReference>
<dbReference type="GO" id="GO:1990281">
    <property type="term" value="C:efflux pump complex"/>
    <property type="evidence" value="ECO:0007669"/>
    <property type="project" value="TreeGrafter"/>
</dbReference>
<comment type="subcellular location">
    <subcellularLocation>
        <location evidence="1">Cell membrane</location>
    </subcellularLocation>
</comment>
<dbReference type="Pfam" id="PF25944">
    <property type="entry name" value="Beta-barrel_RND"/>
    <property type="match status" value="1"/>
</dbReference>
<dbReference type="InterPro" id="IPR058626">
    <property type="entry name" value="MdtA-like_b-barrel"/>
</dbReference>
<organism evidence="9 10">
    <name type="scientific">Candidatus Glomeribacter gigasporarum BEG34</name>
    <dbReference type="NCBI Taxonomy" id="1070319"/>
    <lineage>
        <taxon>Bacteria</taxon>
        <taxon>Pseudomonadati</taxon>
        <taxon>Pseudomonadota</taxon>
        <taxon>Betaproteobacteria</taxon>
        <taxon>Burkholderiales</taxon>
        <taxon>Burkholderiaceae</taxon>
        <taxon>Candidatus Glomeribacter</taxon>
    </lineage>
</organism>
<dbReference type="NCBIfam" id="TIGR01730">
    <property type="entry name" value="RND_mfp"/>
    <property type="match status" value="1"/>
</dbReference>
<dbReference type="Proteomes" id="UP000054051">
    <property type="component" value="Unassembled WGS sequence"/>
</dbReference>
<dbReference type="PANTHER" id="PTHR30469:SF33">
    <property type="entry name" value="SLR1207 PROTEIN"/>
    <property type="match status" value="1"/>
</dbReference>
<keyword evidence="10" id="KW-1185">Reference proteome</keyword>
<protein>
    <submittedName>
        <fullName evidence="9">Macrolide efflux protein MacA</fullName>
    </submittedName>
</protein>
<evidence type="ECO:0000259" key="6">
    <source>
        <dbReference type="Pfam" id="PF25917"/>
    </source>
</evidence>
<evidence type="ECO:0000313" key="10">
    <source>
        <dbReference type="Proteomes" id="UP000054051"/>
    </source>
</evidence>
<dbReference type="InterPro" id="IPR030190">
    <property type="entry name" value="MacA_alpha-hairpin_sf"/>
</dbReference>
<name>G2J7V0_9BURK</name>
<accession>G2J7V0</accession>
<evidence type="ECO:0000259" key="7">
    <source>
        <dbReference type="Pfam" id="PF25944"/>
    </source>
</evidence>
<dbReference type="AlphaFoldDB" id="G2J7V0"/>
<dbReference type="STRING" id="1070319.CAGGBEG34_190010"/>
<feature type="domain" description="Multidrug resistance protein MdtA-like barrel-sandwich hybrid" evidence="6">
    <location>
        <begin position="65"/>
        <end position="219"/>
    </location>
</feature>
<dbReference type="GO" id="GO:1990961">
    <property type="term" value="P:xenobiotic detoxification by transmembrane export across the plasma membrane"/>
    <property type="evidence" value="ECO:0007669"/>
    <property type="project" value="InterPro"/>
</dbReference>
<feature type="domain" description="Multidrug resistance protein MdtA-like beta-barrel" evidence="7">
    <location>
        <begin position="226"/>
        <end position="309"/>
    </location>
</feature>
<evidence type="ECO:0000259" key="8">
    <source>
        <dbReference type="Pfam" id="PF25967"/>
    </source>
</evidence>
<reference evidence="9 10" key="1">
    <citation type="submission" date="2011-08" db="EMBL/GenBank/DDBJ databases">
        <title>The genome of the obligate endobacterium of an arbuscular mycorrhizal fungus reveals an interphylum network of nutritional interactions.</title>
        <authorList>
            <person name="Ghignone S."/>
            <person name="Salvioli A."/>
            <person name="Anca I."/>
            <person name="Lumini E."/>
            <person name="Ortu G."/>
            <person name="Petiti L."/>
            <person name="Cruveiller S."/>
            <person name="Bianciotto V."/>
            <person name="Piffanelli P."/>
            <person name="Lanfranco L."/>
            <person name="Bonfante P."/>
        </authorList>
    </citation>
    <scope>NUCLEOTIDE SEQUENCE [LARGE SCALE GENOMIC DNA]</scope>
    <source>
        <strain evidence="9 10">BEG34</strain>
    </source>
</reference>
<evidence type="ECO:0000256" key="3">
    <source>
        <dbReference type="ARBA" id="ARBA00022448"/>
    </source>
</evidence>
<feature type="domain" description="Multidrug resistance protein MdtA-like C-terminal permuted SH3" evidence="8">
    <location>
        <begin position="314"/>
        <end position="373"/>
    </location>
</feature>
<dbReference type="InterPro" id="IPR006143">
    <property type="entry name" value="RND_pump_MFP"/>
</dbReference>
<dbReference type="Gene3D" id="6.10.140.1990">
    <property type="match status" value="1"/>
</dbReference>
<evidence type="ECO:0000256" key="1">
    <source>
        <dbReference type="ARBA" id="ARBA00004236"/>
    </source>
</evidence>
<evidence type="ECO:0000256" key="5">
    <source>
        <dbReference type="SAM" id="Coils"/>
    </source>
</evidence>
<comment type="similarity">
    <text evidence="2">Belongs to the membrane fusion protein (MFP) (TC 8.A.1) family.</text>
</comment>
<keyword evidence="3" id="KW-0813">Transport</keyword>
<comment type="caution">
    <text evidence="9">The sequence shown here is derived from an EMBL/GenBank/DDBJ whole genome shotgun (WGS) entry which is preliminary data.</text>
</comment>
<feature type="coiled-coil region" evidence="5">
    <location>
        <begin position="105"/>
        <end position="139"/>
    </location>
</feature>
<evidence type="ECO:0000256" key="4">
    <source>
        <dbReference type="ARBA" id="ARBA00023054"/>
    </source>
</evidence>
<dbReference type="GO" id="GO:1990195">
    <property type="term" value="C:macrolide transmembrane transporter complex"/>
    <property type="evidence" value="ECO:0007669"/>
    <property type="project" value="InterPro"/>
</dbReference>
<dbReference type="Gene3D" id="2.40.30.170">
    <property type="match status" value="1"/>
</dbReference>
<proteinExistence type="inferred from homology"/>
<dbReference type="eggNOG" id="COG0845">
    <property type="taxonomic scope" value="Bacteria"/>
</dbReference>
<dbReference type="GO" id="GO:0019898">
    <property type="term" value="C:extrinsic component of membrane"/>
    <property type="evidence" value="ECO:0007669"/>
    <property type="project" value="InterPro"/>
</dbReference>